<accession>A0AAV6XFA0</accession>
<dbReference type="PROSITE" id="PS51375">
    <property type="entry name" value="PPR"/>
    <property type="match status" value="4"/>
</dbReference>
<dbReference type="PANTHER" id="PTHR47926:SF347">
    <property type="entry name" value="PENTATRICOPEPTIDE REPEAT-CONTAINING PROTEIN"/>
    <property type="match status" value="1"/>
</dbReference>
<dbReference type="Pfam" id="PF20431">
    <property type="entry name" value="E_motif"/>
    <property type="match status" value="1"/>
</dbReference>
<dbReference type="FunFam" id="1.25.40.10:FF:000351">
    <property type="entry name" value="Pentatricopeptide repeat-containing protein"/>
    <property type="match status" value="1"/>
</dbReference>
<dbReference type="InterPro" id="IPR011990">
    <property type="entry name" value="TPR-like_helical_dom_sf"/>
</dbReference>
<dbReference type="NCBIfam" id="TIGR00756">
    <property type="entry name" value="PPR"/>
    <property type="match status" value="4"/>
</dbReference>
<dbReference type="Pfam" id="PF13041">
    <property type="entry name" value="PPR_2"/>
    <property type="match status" value="3"/>
</dbReference>
<evidence type="ECO:0000256" key="1">
    <source>
        <dbReference type="ARBA" id="ARBA00022737"/>
    </source>
</evidence>
<organism evidence="3 4">
    <name type="scientific">Buddleja alternifolia</name>
    <dbReference type="NCBI Taxonomy" id="168488"/>
    <lineage>
        <taxon>Eukaryota</taxon>
        <taxon>Viridiplantae</taxon>
        <taxon>Streptophyta</taxon>
        <taxon>Embryophyta</taxon>
        <taxon>Tracheophyta</taxon>
        <taxon>Spermatophyta</taxon>
        <taxon>Magnoliopsida</taxon>
        <taxon>eudicotyledons</taxon>
        <taxon>Gunneridae</taxon>
        <taxon>Pentapetalae</taxon>
        <taxon>asterids</taxon>
        <taxon>lamiids</taxon>
        <taxon>Lamiales</taxon>
        <taxon>Scrophulariaceae</taxon>
        <taxon>Buddlejeae</taxon>
        <taxon>Buddleja</taxon>
    </lineage>
</organism>
<dbReference type="EMBL" id="WHWC01000007">
    <property type="protein sequence ID" value="KAG8378799.1"/>
    <property type="molecule type" value="Genomic_DNA"/>
</dbReference>
<dbReference type="InterPro" id="IPR046848">
    <property type="entry name" value="E_motif"/>
</dbReference>
<feature type="repeat" description="PPR" evidence="2">
    <location>
        <begin position="68"/>
        <end position="102"/>
    </location>
</feature>
<dbReference type="GO" id="GO:0009451">
    <property type="term" value="P:RNA modification"/>
    <property type="evidence" value="ECO:0007669"/>
    <property type="project" value="InterPro"/>
</dbReference>
<reference evidence="3" key="1">
    <citation type="submission" date="2019-10" db="EMBL/GenBank/DDBJ databases">
        <authorList>
            <person name="Zhang R."/>
            <person name="Pan Y."/>
            <person name="Wang J."/>
            <person name="Ma R."/>
            <person name="Yu S."/>
        </authorList>
    </citation>
    <scope>NUCLEOTIDE SEQUENCE</scope>
    <source>
        <strain evidence="3">LA-IB0</strain>
        <tissue evidence="3">Leaf</tissue>
    </source>
</reference>
<dbReference type="AlphaFoldDB" id="A0AAV6XFA0"/>
<dbReference type="PANTHER" id="PTHR47926">
    <property type="entry name" value="PENTATRICOPEPTIDE REPEAT-CONTAINING PROTEIN"/>
    <property type="match status" value="1"/>
</dbReference>
<dbReference type="Pfam" id="PF01535">
    <property type="entry name" value="PPR"/>
    <property type="match status" value="3"/>
</dbReference>
<proteinExistence type="predicted"/>
<evidence type="ECO:0008006" key="5">
    <source>
        <dbReference type="Google" id="ProtNLM"/>
    </source>
</evidence>
<dbReference type="GO" id="GO:0003723">
    <property type="term" value="F:RNA binding"/>
    <property type="evidence" value="ECO:0007669"/>
    <property type="project" value="InterPro"/>
</dbReference>
<feature type="repeat" description="PPR" evidence="2">
    <location>
        <begin position="270"/>
        <end position="304"/>
    </location>
</feature>
<protein>
    <recommendedName>
        <fullName evidence="5">Pentatricopeptide repeat-containing protein At1g64310</fullName>
    </recommendedName>
</protein>
<name>A0AAV6XFA0_9LAMI</name>
<keyword evidence="1" id="KW-0677">Repeat</keyword>
<dbReference type="FunFam" id="1.25.40.10:FF:000090">
    <property type="entry name" value="Pentatricopeptide repeat-containing protein, chloroplastic"/>
    <property type="match status" value="1"/>
</dbReference>
<evidence type="ECO:0000313" key="3">
    <source>
        <dbReference type="EMBL" id="KAG8378799.1"/>
    </source>
</evidence>
<dbReference type="Gene3D" id="1.25.40.10">
    <property type="entry name" value="Tetratricopeptide repeat domain"/>
    <property type="match status" value="4"/>
</dbReference>
<keyword evidence="4" id="KW-1185">Reference proteome</keyword>
<comment type="caution">
    <text evidence="3">The sequence shown here is derived from an EMBL/GenBank/DDBJ whole genome shotgun (WGS) entry which is preliminary data.</text>
</comment>
<dbReference type="InterPro" id="IPR046960">
    <property type="entry name" value="PPR_At4g14850-like_plant"/>
</dbReference>
<dbReference type="InterPro" id="IPR002885">
    <property type="entry name" value="PPR_rpt"/>
</dbReference>
<sequence length="553" mass="61536">MHIKLKALLSELTQPNQTLSSTRIFHALIIKNRLSQDPFYATKIVRFYAINNDLISARNLFDETPQRSIYLWNSIIRAYAQSHKFHDAFMLFKHLLISETRPDNYTFACVARACAERSDIKALRILHGKLVGFGLELDFICSSALVNCYSKLGLIDEASFVFRGIDKPDLVLWNAMISGYGSCGDWTEGIELFNTMLNTGMWPDGYTMVGLITGLADHSLLKVGETIHGFSVKCGLVLNDHVASVLVSLYSRCKNMESACRVFDSLIRADLISWSALIAGFSQAGDYVKALSFFRELIMNGPGPDPILLATVLSASAQLVTVGPGSEIHAYAIRHECSTEVLVSSALIDMYAKCGFLGIGVKVFENMPKRNIVSYNSVISSLGLYGRAPEAFHIFEKILEEGLKPDETTFVGLLSACCHAGLVNEGRKYFTTMKRVFRIEAKTEHYIHMVKLLGMDGQLKEAYDLIKSVKGRVDVSVWGAFLSCCNSHKNYEFLEVIAKHVLENESKDCRYSVMLSNLLAGDGRWDDVKQLRGDNGGAKGKMPGISWISDMSR</sequence>
<evidence type="ECO:0000313" key="4">
    <source>
        <dbReference type="Proteomes" id="UP000826271"/>
    </source>
</evidence>
<dbReference type="Proteomes" id="UP000826271">
    <property type="component" value="Unassembled WGS sequence"/>
</dbReference>
<feature type="repeat" description="PPR" evidence="2">
    <location>
        <begin position="169"/>
        <end position="203"/>
    </location>
</feature>
<gene>
    <name evidence="3" type="ORF">BUALT_Bualt07G0022500</name>
</gene>
<feature type="repeat" description="PPR" evidence="2">
    <location>
        <begin position="371"/>
        <end position="405"/>
    </location>
</feature>
<evidence type="ECO:0000256" key="2">
    <source>
        <dbReference type="PROSITE-ProRule" id="PRU00708"/>
    </source>
</evidence>